<keyword evidence="3" id="KW-0808">Transferase</keyword>
<comment type="caution">
    <text evidence="10">The sequence shown here is derived from an EMBL/GenBank/DDBJ whole genome shotgun (WGS) entry which is preliminary data.</text>
</comment>
<dbReference type="InterPro" id="IPR011009">
    <property type="entry name" value="Kinase-like_dom_sf"/>
</dbReference>
<evidence type="ECO:0000256" key="6">
    <source>
        <dbReference type="ARBA" id="ARBA00022840"/>
    </source>
</evidence>
<keyword evidence="6" id="KW-0067">ATP-binding</keyword>
<name>A0A822YEJ5_NELNU</name>
<dbReference type="PANTHER" id="PTHR48005:SF70">
    <property type="entry name" value="MDIS1-INTERACTING RECEPTOR LIKE KINASE 2-LIKE"/>
    <property type="match status" value="1"/>
</dbReference>
<dbReference type="PANTHER" id="PTHR48005">
    <property type="entry name" value="LEUCINE RICH REPEAT KINASE 2"/>
    <property type="match status" value="1"/>
</dbReference>
<protein>
    <recommendedName>
        <fullName evidence="1">non-specific serine/threonine protein kinase</fullName>
        <ecNumber evidence="1">2.7.11.1</ecNumber>
    </recommendedName>
</protein>
<dbReference type="EMBL" id="DUZY01000003">
    <property type="protein sequence ID" value="DAD32594.1"/>
    <property type="molecule type" value="Genomic_DNA"/>
</dbReference>
<sequence length="95" mass="10548">MHATEKCDVYSFGVLALEIIMGRHPGEIISTLSSSIDHGLLLLKNAMDPRLSFPITKLVVDHLHSILNLSIACLHANPQFRPTMQYVSQQIILSP</sequence>
<comment type="catalytic activity">
    <reaction evidence="8">
        <text>L-seryl-[protein] + ATP = O-phospho-L-seryl-[protein] + ADP + H(+)</text>
        <dbReference type="Rhea" id="RHEA:17989"/>
        <dbReference type="Rhea" id="RHEA-COMP:9863"/>
        <dbReference type="Rhea" id="RHEA-COMP:11604"/>
        <dbReference type="ChEBI" id="CHEBI:15378"/>
        <dbReference type="ChEBI" id="CHEBI:29999"/>
        <dbReference type="ChEBI" id="CHEBI:30616"/>
        <dbReference type="ChEBI" id="CHEBI:83421"/>
        <dbReference type="ChEBI" id="CHEBI:456216"/>
        <dbReference type="EC" id="2.7.11.1"/>
    </reaction>
</comment>
<evidence type="ECO:0000256" key="1">
    <source>
        <dbReference type="ARBA" id="ARBA00012513"/>
    </source>
</evidence>
<keyword evidence="5" id="KW-0418">Kinase</keyword>
<evidence type="ECO:0000313" key="11">
    <source>
        <dbReference type="Proteomes" id="UP000607653"/>
    </source>
</evidence>
<dbReference type="GO" id="GO:0005524">
    <property type="term" value="F:ATP binding"/>
    <property type="evidence" value="ECO:0007669"/>
    <property type="project" value="UniProtKB-KW"/>
</dbReference>
<reference evidence="10 11" key="1">
    <citation type="journal article" date="2020" name="Mol. Biol. Evol.">
        <title>Distinct Expression and Methylation Patterns for Genes with Different Fates following a Single Whole-Genome Duplication in Flowering Plants.</title>
        <authorList>
            <person name="Shi T."/>
            <person name="Rahmani R.S."/>
            <person name="Gugger P.F."/>
            <person name="Wang M."/>
            <person name="Li H."/>
            <person name="Zhang Y."/>
            <person name="Li Z."/>
            <person name="Wang Q."/>
            <person name="Van de Peer Y."/>
            <person name="Marchal K."/>
            <person name="Chen J."/>
        </authorList>
    </citation>
    <scope>NUCLEOTIDE SEQUENCE [LARGE SCALE GENOMIC DNA]</scope>
    <source>
        <tissue evidence="10">Leaf</tissue>
    </source>
</reference>
<dbReference type="SUPFAM" id="SSF56112">
    <property type="entry name" value="Protein kinase-like (PK-like)"/>
    <property type="match status" value="1"/>
</dbReference>
<dbReference type="Proteomes" id="UP000607653">
    <property type="component" value="Unassembled WGS sequence"/>
</dbReference>
<dbReference type="InterPro" id="IPR051420">
    <property type="entry name" value="Ser_Thr_Kinases_DiverseReg"/>
</dbReference>
<organism evidence="10 11">
    <name type="scientific">Nelumbo nucifera</name>
    <name type="common">Sacred lotus</name>
    <dbReference type="NCBI Taxonomy" id="4432"/>
    <lineage>
        <taxon>Eukaryota</taxon>
        <taxon>Viridiplantae</taxon>
        <taxon>Streptophyta</taxon>
        <taxon>Embryophyta</taxon>
        <taxon>Tracheophyta</taxon>
        <taxon>Spermatophyta</taxon>
        <taxon>Magnoliopsida</taxon>
        <taxon>Proteales</taxon>
        <taxon>Nelumbonaceae</taxon>
        <taxon>Nelumbo</taxon>
    </lineage>
</organism>
<dbReference type="InterPro" id="IPR001245">
    <property type="entry name" value="Ser-Thr/Tyr_kinase_cat_dom"/>
</dbReference>
<evidence type="ECO:0000256" key="2">
    <source>
        <dbReference type="ARBA" id="ARBA00022527"/>
    </source>
</evidence>
<comment type="catalytic activity">
    <reaction evidence="7">
        <text>L-threonyl-[protein] + ATP = O-phospho-L-threonyl-[protein] + ADP + H(+)</text>
        <dbReference type="Rhea" id="RHEA:46608"/>
        <dbReference type="Rhea" id="RHEA-COMP:11060"/>
        <dbReference type="Rhea" id="RHEA-COMP:11605"/>
        <dbReference type="ChEBI" id="CHEBI:15378"/>
        <dbReference type="ChEBI" id="CHEBI:30013"/>
        <dbReference type="ChEBI" id="CHEBI:30616"/>
        <dbReference type="ChEBI" id="CHEBI:61977"/>
        <dbReference type="ChEBI" id="CHEBI:456216"/>
        <dbReference type="EC" id="2.7.11.1"/>
    </reaction>
</comment>
<gene>
    <name evidence="10" type="ORF">HUJ06_011445</name>
</gene>
<evidence type="ECO:0000256" key="8">
    <source>
        <dbReference type="ARBA" id="ARBA00048679"/>
    </source>
</evidence>
<dbReference type="AlphaFoldDB" id="A0A822YEJ5"/>
<dbReference type="Gene3D" id="1.10.510.10">
    <property type="entry name" value="Transferase(Phosphotransferase) domain 1"/>
    <property type="match status" value="1"/>
</dbReference>
<proteinExistence type="predicted"/>
<evidence type="ECO:0000256" key="5">
    <source>
        <dbReference type="ARBA" id="ARBA00022777"/>
    </source>
</evidence>
<evidence type="ECO:0000313" key="10">
    <source>
        <dbReference type="EMBL" id="DAD32594.1"/>
    </source>
</evidence>
<dbReference type="GO" id="GO:0004674">
    <property type="term" value="F:protein serine/threonine kinase activity"/>
    <property type="evidence" value="ECO:0007669"/>
    <property type="project" value="UniProtKB-KW"/>
</dbReference>
<feature type="domain" description="Serine-threonine/tyrosine-protein kinase catalytic" evidence="9">
    <location>
        <begin position="3"/>
        <end position="90"/>
    </location>
</feature>
<dbReference type="EC" id="2.7.11.1" evidence="1"/>
<dbReference type="Pfam" id="PF07714">
    <property type="entry name" value="PK_Tyr_Ser-Thr"/>
    <property type="match status" value="1"/>
</dbReference>
<keyword evidence="11" id="KW-1185">Reference proteome</keyword>
<accession>A0A822YEJ5</accession>
<evidence type="ECO:0000256" key="4">
    <source>
        <dbReference type="ARBA" id="ARBA00022741"/>
    </source>
</evidence>
<evidence type="ECO:0000256" key="3">
    <source>
        <dbReference type="ARBA" id="ARBA00022679"/>
    </source>
</evidence>
<evidence type="ECO:0000256" key="7">
    <source>
        <dbReference type="ARBA" id="ARBA00047899"/>
    </source>
</evidence>
<evidence type="ECO:0000259" key="9">
    <source>
        <dbReference type="Pfam" id="PF07714"/>
    </source>
</evidence>
<keyword evidence="2" id="KW-0723">Serine/threonine-protein kinase</keyword>
<keyword evidence="4" id="KW-0547">Nucleotide-binding</keyword>